<dbReference type="AlphaFoldDB" id="A0A1F7GFF3"/>
<dbReference type="Proteomes" id="UP000177208">
    <property type="component" value="Unassembled WGS sequence"/>
</dbReference>
<dbReference type="SUPFAM" id="SSF53756">
    <property type="entry name" value="UDP-Glycosyltransferase/glycogen phosphorylase"/>
    <property type="match status" value="1"/>
</dbReference>
<sequence length="89" mass="10013">MCLATLEVLAAGLPLVCFDLPESKWISPQVALKSLMFDTNRYATALLSTCDSAIMTKNIRSFAKQFSWDNVATKFDLFLKQVLKYEATK</sequence>
<protein>
    <recommendedName>
        <fullName evidence="3">Glycosyl transferase family 1 domain-containing protein</fullName>
    </recommendedName>
</protein>
<dbReference type="EMBL" id="MFZG01000003">
    <property type="protein sequence ID" value="OGK17627.1"/>
    <property type="molecule type" value="Genomic_DNA"/>
</dbReference>
<reference evidence="1 2" key="1">
    <citation type="journal article" date="2016" name="Nat. Commun.">
        <title>Thousands of microbial genomes shed light on interconnected biogeochemical processes in an aquifer system.</title>
        <authorList>
            <person name="Anantharaman K."/>
            <person name="Brown C.T."/>
            <person name="Hug L.A."/>
            <person name="Sharon I."/>
            <person name="Castelle C.J."/>
            <person name="Probst A.J."/>
            <person name="Thomas B.C."/>
            <person name="Singh A."/>
            <person name="Wilkins M.J."/>
            <person name="Karaoz U."/>
            <person name="Brodie E.L."/>
            <person name="Williams K.H."/>
            <person name="Hubbard S.S."/>
            <person name="Banfield J.F."/>
        </authorList>
    </citation>
    <scope>NUCLEOTIDE SEQUENCE [LARGE SCALE GENOMIC DNA]</scope>
</reference>
<organism evidence="1 2">
    <name type="scientific">Candidatus Roizmanbacteria bacterium RIFCSPHIGHO2_01_FULL_39_12c</name>
    <dbReference type="NCBI Taxonomy" id="1802031"/>
    <lineage>
        <taxon>Bacteria</taxon>
        <taxon>Candidatus Roizmaniibacteriota</taxon>
    </lineage>
</organism>
<proteinExistence type="predicted"/>
<evidence type="ECO:0000313" key="1">
    <source>
        <dbReference type="EMBL" id="OGK17627.1"/>
    </source>
</evidence>
<evidence type="ECO:0008006" key="3">
    <source>
        <dbReference type="Google" id="ProtNLM"/>
    </source>
</evidence>
<comment type="caution">
    <text evidence="1">The sequence shown here is derived from an EMBL/GenBank/DDBJ whole genome shotgun (WGS) entry which is preliminary data.</text>
</comment>
<gene>
    <name evidence="1" type="ORF">A2774_03225</name>
</gene>
<name>A0A1F7GFF3_9BACT</name>
<evidence type="ECO:0000313" key="2">
    <source>
        <dbReference type="Proteomes" id="UP000177208"/>
    </source>
</evidence>
<accession>A0A1F7GFF3</accession>